<reference evidence="4" key="1">
    <citation type="submission" date="2019-08" db="EMBL/GenBank/DDBJ databases">
        <authorList>
            <person name="Kucharzyk K."/>
            <person name="Murdoch R.W."/>
            <person name="Higgins S."/>
            <person name="Loffler F."/>
        </authorList>
    </citation>
    <scope>NUCLEOTIDE SEQUENCE</scope>
</reference>
<dbReference type="InterPro" id="IPR036906">
    <property type="entry name" value="ATPase_V1_fsu_sf"/>
</dbReference>
<dbReference type="AlphaFoldDB" id="A0A645D4I0"/>
<evidence type="ECO:0000313" key="4">
    <source>
        <dbReference type="EMBL" id="MPM84111.1"/>
    </source>
</evidence>
<accession>A0A645D4I0</accession>
<sequence length="71" mass="8048">MLEILENLLKDKEISTIIVTEKIAELVSEELSEIKLSKLLPLVVEIPDRHGSKRGEDHLLNYVKEAIGLKL</sequence>
<evidence type="ECO:0000256" key="1">
    <source>
        <dbReference type="ARBA" id="ARBA00010148"/>
    </source>
</evidence>
<evidence type="ECO:0000256" key="2">
    <source>
        <dbReference type="ARBA" id="ARBA00022448"/>
    </source>
</evidence>
<dbReference type="EMBL" id="VSSQ01032744">
    <property type="protein sequence ID" value="MPM84111.1"/>
    <property type="molecule type" value="Genomic_DNA"/>
</dbReference>
<comment type="similarity">
    <text evidence="1">Belongs to the V-ATPase F subunit family.</text>
</comment>
<dbReference type="GO" id="GO:0046961">
    <property type="term" value="F:proton-transporting ATPase activity, rotational mechanism"/>
    <property type="evidence" value="ECO:0007669"/>
    <property type="project" value="InterPro"/>
</dbReference>
<name>A0A645D4I0_9ZZZZ</name>
<evidence type="ECO:0000256" key="3">
    <source>
        <dbReference type="ARBA" id="ARBA00023065"/>
    </source>
</evidence>
<keyword evidence="2" id="KW-0813">Transport</keyword>
<proteinExistence type="inferred from homology"/>
<dbReference type="SUPFAM" id="SSF159468">
    <property type="entry name" value="AtpF-like"/>
    <property type="match status" value="1"/>
</dbReference>
<dbReference type="Gene3D" id="3.40.50.10580">
    <property type="entry name" value="ATPase, V1 complex, subunit F"/>
    <property type="match status" value="1"/>
</dbReference>
<dbReference type="InterPro" id="IPR008218">
    <property type="entry name" value="ATPase_V1-cplx_f_g_su"/>
</dbReference>
<protein>
    <submittedName>
        <fullName evidence="4">V-type ATP synthase subunit F</fullName>
    </submittedName>
</protein>
<keyword evidence="3" id="KW-0406">Ion transport</keyword>
<gene>
    <name evidence="4" type="primary">atpF_37</name>
    <name evidence="4" type="ORF">SDC9_131182</name>
</gene>
<comment type="caution">
    <text evidence="4">The sequence shown here is derived from an EMBL/GenBank/DDBJ whole genome shotgun (WGS) entry which is preliminary data.</text>
</comment>
<organism evidence="4">
    <name type="scientific">bioreactor metagenome</name>
    <dbReference type="NCBI Taxonomy" id="1076179"/>
    <lineage>
        <taxon>unclassified sequences</taxon>
        <taxon>metagenomes</taxon>
        <taxon>ecological metagenomes</taxon>
    </lineage>
</organism>
<dbReference type="Pfam" id="PF01990">
    <property type="entry name" value="ATP-synt_F"/>
    <property type="match status" value="1"/>
</dbReference>